<evidence type="ECO:0000256" key="7">
    <source>
        <dbReference type="ARBA" id="ARBA00049442"/>
    </source>
</evidence>
<evidence type="ECO:0000259" key="10">
    <source>
        <dbReference type="Pfam" id="PF08501"/>
    </source>
</evidence>
<dbReference type="GO" id="GO:0008652">
    <property type="term" value="P:amino acid biosynthetic process"/>
    <property type="evidence" value="ECO:0007669"/>
    <property type="project" value="UniProtKB-KW"/>
</dbReference>
<name>A0A0F4QQG4_9GAMM</name>
<keyword evidence="4 8" id="KW-0521">NADP</keyword>
<evidence type="ECO:0000256" key="6">
    <source>
        <dbReference type="ARBA" id="ARBA00023141"/>
    </source>
</evidence>
<dbReference type="GO" id="GO:0050661">
    <property type="term" value="F:NADP binding"/>
    <property type="evidence" value="ECO:0007669"/>
    <property type="project" value="InterPro"/>
</dbReference>
<protein>
    <recommendedName>
        <fullName evidence="2 8">Shikimate dehydrogenase (NADP(+))</fullName>
        <shortName evidence="8">SDH</shortName>
        <ecNumber evidence="2 8">1.1.1.25</ecNumber>
    </recommendedName>
</protein>
<dbReference type="SUPFAM" id="SSF51735">
    <property type="entry name" value="NAD(P)-binding Rossmann-fold domains"/>
    <property type="match status" value="1"/>
</dbReference>
<dbReference type="Pfam" id="PF18317">
    <property type="entry name" value="SDH_C"/>
    <property type="match status" value="1"/>
</dbReference>
<comment type="subunit">
    <text evidence="8">Homodimer.</text>
</comment>
<dbReference type="GO" id="GO:0009073">
    <property type="term" value="P:aromatic amino acid family biosynthetic process"/>
    <property type="evidence" value="ECO:0007669"/>
    <property type="project" value="UniProtKB-KW"/>
</dbReference>
<feature type="binding site" evidence="8">
    <location>
        <position position="239"/>
    </location>
    <ligand>
        <name>NADP(+)</name>
        <dbReference type="ChEBI" id="CHEBI:58349"/>
    </ligand>
</feature>
<feature type="binding site" evidence="8">
    <location>
        <position position="216"/>
    </location>
    <ligand>
        <name>shikimate</name>
        <dbReference type="ChEBI" id="CHEBI:36208"/>
    </ligand>
</feature>
<dbReference type="PANTHER" id="PTHR21089">
    <property type="entry name" value="SHIKIMATE DEHYDROGENASE"/>
    <property type="match status" value="1"/>
</dbReference>
<dbReference type="PANTHER" id="PTHR21089:SF1">
    <property type="entry name" value="BIFUNCTIONAL 3-DEHYDROQUINATE DEHYDRATASE_SHIKIMATE DEHYDROGENASE, CHLOROPLASTIC"/>
    <property type="match status" value="1"/>
</dbReference>
<keyword evidence="13" id="KW-1185">Reference proteome</keyword>
<evidence type="ECO:0000259" key="9">
    <source>
        <dbReference type="Pfam" id="PF01488"/>
    </source>
</evidence>
<dbReference type="GO" id="GO:0019632">
    <property type="term" value="P:shikimate metabolic process"/>
    <property type="evidence" value="ECO:0007669"/>
    <property type="project" value="InterPro"/>
</dbReference>
<feature type="binding site" evidence="8">
    <location>
        <position position="214"/>
    </location>
    <ligand>
        <name>NADP(+)</name>
        <dbReference type="ChEBI" id="CHEBI:58349"/>
    </ligand>
</feature>
<dbReference type="InterPro" id="IPR022893">
    <property type="entry name" value="Shikimate_DH_fam"/>
</dbReference>
<dbReference type="UniPathway" id="UPA00053">
    <property type="reaction ID" value="UER00087"/>
</dbReference>
<dbReference type="FunFam" id="3.40.50.10860:FF:000006">
    <property type="entry name" value="Shikimate dehydrogenase (NADP(+))"/>
    <property type="match status" value="1"/>
</dbReference>
<dbReference type="GO" id="GO:0005829">
    <property type="term" value="C:cytosol"/>
    <property type="evidence" value="ECO:0007669"/>
    <property type="project" value="TreeGrafter"/>
</dbReference>
<dbReference type="RefSeq" id="WP_046004771.1">
    <property type="nucleotide sequence ID" value="NZ_JXYA01000019.1"/>
</dbReference>
<dbReference type="NCBIfam" id="TIGR00507">
    <property type="entry name" value="aroE"/>
    <property type="match status" value="1"/>
</dbReference>
<feature type="binding site" evidence="8">
    <location>
        <position position="86"/>
    </location>
    <ligand>
        <name>shikimate</name>
        <dbReference type="ChEBI" id="CHEBI:36208"/>
    </ligand>
</feature>
<organism evidence="12 13">
    <name type="scientific">Pseudoalteromonas rubra</name>
    <dbReference type="NCBI Taxonomy" id="43658"/>
    <lineage>
        <taxon>Bacteria</taxon>
        <taxon>Pseudomonadati</taxon>
        <taxon>Pseudomonadota</taxon>
        <taxon>Gammaproteobacteria</taxon>
        <taxon>Alteromonadales</taxon>
        <taxon>Pseudoalteromonadaceae</taxon>
        <taxon>Pseudoalteromonas</taxon>
    </lineage>
</organism>
<dbReference type="InterPro" id="IPR036291">
    <property type="entry name" value="NAD(P)-bd_dom_sf"/>
</dbReference>
<dbReference type="Gene3D" id="3.40.50.10860">
    <property type="entry name" value="Leucine Dehydrogenase, chain A, domain 1"/>
    <property type="match status" value="1"/>
</dbReference>
<evidence type="ECO:0000256" key="2">
    <source>
        <dbReference type="ARBA" id="ARBA00012962"/>
    </source>
</evidence>
<feature type="binding site" evidence="8">
    <location>
        <position position="61"/>
    </location>
    <ligand>
        <name>shikimate</name>
        <dbReference type="ChEBI" id="CHEBI:36208"/>
    </ligand>
</feature>
<feature type="active site" description="Proton acceptor" evidence="8">
    <location>
        <position position="65"/>
    </location>
</feature>
<evidence type="ECO:0000256" key="5">
    <source>
        <dbReference type="ARBA" id="ARBA00023002"/>
    </source>
</evidence>
<dbReference type="AlphaFoldDB" id="A0A0F4QQG4"/>
<evidence type="ECO:0000256" key="4">
    <source>
        <dbReference type="ARBA" id="ARBA00022857"/>
    </source>
</evidence>
<dbReference type="InterPro" id="IPR011342">
    <property type="entry name" value="Shikimate_DH"/>
</dbReference>
<dbReference type="HAMAP" id="MF_00222">
    <property type="entry name" value="Shikimate_DH_AroE"/>
    <property type="match status" value="1"/>
</dbReference>
<feature type="binding site" evidence="8">
    <location>
        <begin position="126"/>
        <end position="130"/>
    </location>
    <ligand>
        <name>NADP(+)</name>
        <dbReference type="ChEBI" id="CHEBI:58349"/>
    </ligand>
</feature>
<dbReference type="EC" id="1.1.1.25" evidence="2 8"/>
<dbReference type="SUPFAM" id="SSF53223">
    <property type="entry name" value="Aminoacid dehydrogenase-like, N-terminal domain"/>
    <property type="match status" value="1"/>
</dbReference>
<dbReference type="CDD" id="cd01065">
    <property type="entry name" value="NAD_bind_Shikimate_DH"/>
    <property type="match status" value="1"/>
</dbReference>
<evidence type="ECO:0000313" key="12">
    <source>
        <dbReference type="EMBL" id="KJZ09480.1"/>
    </source>
</evidence>
<dbReference type="InterPro" id="IPR041121">
    <property type="entry name" value="SDH_C"/>
</dbReference>
<feature type="domain" description="Quinate/shikimate 5-dehydrogenase/glutamyl-tRNA reductase" evidence="9">
    <location>
        <begin position="113"/>
        <end position="192"/>
    </location>
</feature>
<dbReference type="EMBL" id="JXYA01000019">
    <property type="protein sequence ID" value="KJZ09480.1"/>
    <property type="molecule type" value="Genomic_DNA"/>
</dbReference>
<feature type="binding site" evidence="8">
    <location>
        <position position="102"/>
    </location>
    <ligand>
        <name>shikimate</name>
        <dbReference type="ChEBI" id="CHEBI:36208"/>
    </ligand>
</feature>
<feature type="binding site" evidence="8">
    <location>
        <begin position="14"/>
        <end position="16"/>
    </location>
    <ligand>
        <name>shikimate</name>
        <dbReference type="ChEBI" id="CHEBI:36208"/>
    </ligand>
</feature>
<comment type="similarity">
    <text evidence="8">Belongs to the shikimate dehydrogenase family.</text>
</comment>
<evidence type="ECO:0000256" key="8">
    <source>
        <dbReference type="HAMAP-Rule" id="MF_00222"/>
    </source>
</evidence>
<reference evidence="12 13" key="1">
    <citation type="journal article" date="2015" name="BMC Genomics">
        <title>Genome mining reveals unlocked bioactive potential of marine Gram-negative bacteria.</title>
        <authorList>
            <person name="Machado H."/>
            <person name="Sonnenschein E.C."/>
            <person name="Melchiorsen J."/>
            <person name="Gram L."/>
        </authorList>
    </citation>
    <scope>NUCLEOTIDE SEQUENCE [LARGE SCALE GENOMIC DNA]</scope>
    <source>
        <strain evidence="12 13">S2471</strain>
    </source>
</reference>
<feature type="binding site" evidence="8">
    <location>
        <begin position="150"/>
        <end position="155"/>
    </location>
    <ligand>
        <name>NADP(+)</name>
        <dbReference type="ChEBI" id="CHEBI:58349"/>
    </ligand>
</feature>
<dbReference type="NCBIfam" id="NF001310">
    <property type="entry name" value="PRK00258.1-2"/>
    <property type="match status" value="1"/>
</dbReference>
<feature type="binding site" evidence="8">
    <location>
        <position position="246"/>
    </location>
    <ligand>
        <name>shikimate</name>
        <dbReference type="ChEBI" id="CHEBI:36208"/>
    </ligand>
</feature>
<dbReference type="Proteomes" id="UP000033452">
    <property type="component" value="Unassembled WGS sequence"/>
</dbReference>
<feature type="domain" description="SDH C-terminal" evidence="11">
    <location>
        <begin position="239"/>
        <end position="268"/>
    </location>
</feature>
<gene>
    <name evidence="8" type="primary">aroE</name>
    <name evidence="12" type="ORF">TW77_09640</name>
</gene>
<comment type="pathway">
    <text evidence="1 8">Metabolic intermediate biosynthesis; chorismate biosynthesis; chorismate from D-erythrose 4-phosphate and phosphoenolpyruvate: step 4/7.</text>
</comment>
<dbReference type="Pfam" id="PF01488">
    <property type="entry name" value="Shikimate_DH"/>
    <property type="match status" value="1"/>
</dbReference>
<evidence type="ECO:0000256" key="1">
    <source>
        <dbReference type="ARBA" id="ARBA00004871"/>
    </source>
</evidence>
<evidence type="ECO:0000256" key="3">
    <source>
        <dbReference type="ARBA" id="ARBA00022605"/>
    </source>
</evidence>
<dbReference type="InterPro" id="IPR013708">
    <property type="entry name" value="Shikimate_DH-bd_N"/>
</dbReference>
<comment type="catalytic activity">
    <reaction evidence="7 8">
        <text>shikimate + NADP(+) = 3-dehydroshikimate + NADPH + H(+)</text>
        <dbReference type="Rhea" id="RHEA:17737"/>
        <dbReference type="ChEBI" id="CHEBI:15378"/>
        <dbReference type="ChEBI" id="CHEBI:16630"/>
        <dbReference type="ChEBI" id="CHEBI:36208"/>
        <dbReference type="ChEBI" id="CHEBI:57783"/>
        <dbReference type="ChEBI" id="CHEBI:58349"/>
        <dbReference type="EC" id="1.1.1.25"/>
    </reaction>
</comment>
<evidence type="ECO:0000259" key="11">
    <source>
        <dbReference type="Pfam" id="PF18317"/>
    </source>
</evidence>
<dbReference type="InterPro" id="IPR046346">
    <property type="entry name" value="Aminoacid_DH-like_N_sf"/>
</dbReference>
<keyword evidence="5 8" id="KW-0560">Oxidoreductase</keyword>
<accession>A0A0F4QQG4</accession>
<proteinExistence type="inferred from homology"/>
<dbReference type="OrthoDB" id="9776868at2"/>
<dbReference type="InterPro" id="IPR006151">
    <property type="entry name" value="Shikm_DH/Glu-tRNA_Rdtase"/>
</dbReference>
<feature type="binding site" evidence="8">
    <location>
        <position position="77"/>
    </location>
    <ligand>
        <name>NADP(+)</name>
        <dbReference type="ChEBI" id="CHEBI:58349"/>
    </ligand>
</feature>
<feature type="domain" description="Shikimate dehydrogenase substrate binding N-terminal" evidence="10">
    <location>
        <begin position="6"/>
        <end position="88"/>
    </location>
</feature>
<evidence type="ECO:0000313" key="13">
    <source>
        <dbReference type="Proteomes" id="UP000033452"/>
    </source>
</evidence>
<comment type="function">
    <text evidence="8">Involved in the biosynthesis of the chorismate, which leads to the biosynthesis of aromatic amino acids. Catalyzes the reversible NADPH linked reduction of 3-dehydroshikimate (DHSA) to yield shikimate (SA).</text>
</comment>
<dbReference type="GO" id="GO:0009423">
    <property type="term" value="P:chorismate biosynthetic process"/>
    <property type="evidence" value="ECO:0007669"/>
    <property type="project" value="UniProtKB-UniRule"/>
</dbReference>
<dbReference type="GO" id="GO:0004764">
    <property type="term" value="F:shikimate 3-dehydrogenase (NADP+) activity"/>
    <property type="evidence" value="ECO:0007669"/>
    <property type="project" value="UniProtKB-UniRule"/>
</dbReference>
<dbReference type="Pfam" id="PF08501">
    <property type="entry name" value="Shikimate_dh_N"/>
    <property type="match status" value="1"/>
</dbReference>
<dbReference type="Gene3D" id="3.40.50.720">
    <property type="entry name" value="NAD(P)-binding Rossmann-like Domain"/>
    <property type="match status" value="1"/>
</dbReference>
<comment type="caution">
    <text evidence="12">The sequence shown here is derived from an EMBL/GenBank/DDBJ whole genome shotgun (WGS) entry which is preliminary data.</text>
</comment>
<sequence>MDKYAVFGNPIKHSKSPVIHTQFAGQFNSVIEYRAILAELSEFESTVMEFFAQGGLGANVTLPFKERAYQLAGQLTERARLAGAVNTLMPQTDGSILGDNTDGAGLVADLLRHIETLSGATVLLIGAGGAARGCVYPLLQAGAASVVIANRTAEKAQQLAQLFAEYGEVQGVALNDIPDKHYDLVINSTSSSVTGQVPDVDPLHVSSCALAYDMFYSDQQTAFLAWVTEYNAKAHCVDGMGMLVGQAAEAFALWRGQTPEIAPVLSAMKEGRL</sequence>
<keyword evidence="6 8" id="KW-0057">Aromatic amino acid biosynthesis</keyword>
<dbReference type="PATRIC" id="fig|43658.5.peg.2046"/>
<keyword evidence="3 8" id="KW-0028">Amino-acid biosynthesis</keyword>